<feature type="transmembrane region" description="Helical" evidence="1">
    <location>
        <begin position="367"/>
        <end position="391"/>
    </location>
</feature>
<keyword evidence="1" id="KW-0812">Transmembrane</keyword>
<name>A0A6C0DPI7_9ZZZZ</name>
<dbReference type="Gene3D" id="3.90.550.10">
    <property type="entry name" value="Spore Coat Polysaccharide Biosynthesis Protein SpsA, Chain A"/>
    <property type="match status" value="1"/>
</dbReference>
<dbReference type="InterPro" id="IPR029044">
    <property type="entry name" value="Nucleotide-diphossugar_trans"/>
</dbReference>
<dbReference type="AlphaFoldDB" id="A0A6C0DPI7"/>
<evidence type="ECO:0000256" key="1">
    <source>
        <dbReference type="SAM" id="Phobius"/>
    </source>
</evidence>
<keyword evidence="1" id="KW-0472">Membrane</keyword>
<evidence type="ECO:0008006" key="3">
    <source>
        <dbReference type="Google" id="ProtNLM"/>
    </source>
</evidence>
<organism evidence="2">
    <name type="scientific">viral metagenome</name>
    <dbReference type="NCBI Taxonomy" id="1070528"/>
    <lineage>
        <taxon>unclassified sequences</taxon>
        <taxon>metagenomes</taxon>
        <taxon>organismal metagenomes</taxon>
    </lineage>
</organism>
<dbReference type="InterPro" id="IPR021067">
    <property type="entry name" value="Glycosyltransferase"/>
</dbReference>
<reference evidence="2" key="1">
    <citation type="journal article" date="2020" name="Nature">
        <title>Giant virus diversity and host interactions through global metagenomics.</title>
        <authorList>
            <person name="Schulz F."/>
            <person name="Roux S."/>
            <person name="Paez-Espino D."/>
            <person name="Jungbluth S."/>
            <person name="Walsh D.A."/>
            <person name="Denef V.J."/>
            <person name="McMahon K.D."/>
            <person name="Konstantinidis K.T."/>
            <person name="Eloe-Fadrosh E.A."/>
            <person name="Kyrpides N.C."/>
            <person name="Woyke T."/>
        </authorList>
    </citation>
    <scope>NUCLEOTIDE SEQUENCE</scope>
    <source>
        <strain evidence="2">GVMAG-M-3300023174-49</strain>
    </source>
</reference>
<protein>
    <recommendedName>
        <fullName evidence="3">Glycosyltransferase</fullName>
    </recommendedName>
</protein>
<keyword evidence="1" id="KW-1133">Transmembrane helix</keyword>
<dbReference type="PANTHER" id="PTHR34496:SF10">
    <property type="entry name" value="GLCNAC TRANSFERASE"/>
    <property type="match status" value="1"/>
</dbReference>
<evidence type="ECO:0000313" key="2">
    <source>
        <dbReference type="EMBL" id="QHT18838.1"/>
    </source>
</evidence>
<accession>A0A6C0DPI7</accession>
<dbReference type="SUPFAM" id="SSF53448">
    <property type="entry name" value="Nucleotide-diphospho-sugar transferases"/>
    <property type="match status" value="1"/>
</dbReference>
<dbReference type="PANTHER" id="PTHR34496">
    <property type="entry name" value="GLCNAC TRANSFERASE-RELATED"/>
    <property type="match status" value="1"/>
</dbReference>
<dbReference type="Pfam" id="PF11397">
    <property type="entry name" value="GlcNAc"/>
    <property type="match status" value="2"/>
</dbReference>
<dbReference type="EMBL" id="MN739660">
    <property type="protein sequence ID" value="QHT18838.1"/>
    <property type="molecule type" value="Genomic_DNA"/>
</dbReference>
<sequence length="401" mass="46950">MKIPIKKDTIFISVASYRDEVCNSTLKSIYSMAANPKNIYCGVVQQNDAEKDDDCLLSSSDSSIVSENITMMRIKHYEAKGPCWARYLASTLWSGQEFFLQIDSHSRFVKDWDKKCIRMMRRLKTMGVPKAVISHYPKSIDSYNEDMNTDKPIEVTKMCQSFFNGRDMISFLGAGSEQTNDEFYETPYAAAGFLLSSYTLLDDVPFDPNLDFLFVGEEIGHSIRIWTAGYNIYTPSENIVYHEYERKGKPKVWDDNHYSDMDAFEKIKQIIGLDSDHTLPGNIKYNLDKYGLGKERTLEDYYAFAGIDLKNKRVYKNFCRKNNIATEDDIKQSNEIDHPKPETEKPIEGFGAMYNEPSKWWKIYMDWLFYLFLFIFVTLFVYFFVYVMFFLKLNKLERRSR</sequence>
<proteinExistence type="predicted"/>